<protein>
    <submittedName>
        <fullName evidence="1">Uncharacterized protein</fullName>
    </submittedName>
</protein>
<accession>A0A354YXK0</accession>
<evidence type="ECO:0000313" key="1">
    <source>
        <dbReference type="EMBL" id="HBK52947.1"/>
    </source>
</evidence>
<comment type="caution">
    <text evidence="1">The sequence shown here is derived from an EMBL/GenBank/DDBJ whole genome shotgun (WGS) entry which is preliminary data.</text>
</comment>
<organism evidence="1 2">
    <name type="scientific">Syntrophomonas wolfei</name>
    <dbReference type="NCBI Taxonomy" id="863"/>
    <lineage>
        <taxon>Bacteria</taxon>
        <taxon>Bacillati</taxon>
        <taxon>Bacillota</taxon>
        <taxon>Clostridia</taxon>
        <taxon>Eubacteriales</taxon>
        <taxon>Syntrophomonadaceae</taxon>
        <taxon>Syntrophomonas</taxon>
    </lineage>
</organism>
<evidence type="ECO:0000313" key="2">
    <source>
        <dbReference type="Proteomes" id="UP000263273"/>
    </source>
</evidence>
<feature type="non-terminal residue" evidence="1">
    <location>
        <position position="1"/>
    </location>
</feature>
<dbReference type="Proteomes" id="UP000263273">
    <property type="component" value="Unassembled WGS sequence"/>
</dbReference>
<proteinExistence type="predicted"/>
<dbReference type="EMBL" id="DNZF01000069">
    <property type="protein sequence ID" value="HBK52947.1"/>
    <property type="molecule type" value="Genomic_DNA"/>
</dbReference>
<reference evidence="1 2" key="1">
    <citation type="journal article" date="2018" name="Nat. Biotechnol.">
        <title>A standardized bacterial taxonomy based on genome phylogeny substantially revises the tree of life.</title>
        <authorList>
            <person name="Parks D.H."/>
            <person name="Chuvochina M."/>
            <person name="Waite D.W."/>
            <person name="Rinke C."/>
            <person name="Skarshewski A."/>
            <person name="Chaumeil P.A."/>
            <person name="Hugenholtz P."/>
        </authorList>
    </citation>
    <scope>NUCLEOTIDE SEQUENCE [LARGE SCALE GENOMIC DNA]</scope>
    <source>
        <strain evidence="1">UBA10948</strain>
    </source>
</reference>
<sequence>EHFRIVLRIETGKLFLKSYNKLANKILASSKSGHVPPNLIAIVHSEQENTAWEFIKLLNRNYAMPTKSLILCKIFNFDKNFFHKILCWQLPFEESTVPRTVLTDTGITGLISLYFKDQLGYYKLNLNSSLKEL</sequence>
<dbReference type="AlphaFoldDB" id="A0A354YXK0"/>
<gene>
    <name evidence="1" type="ORF">DDZ44_03275</name>
</gene>
<name>A0A354YXK0_9FIRM</name>